<protein>
    <recommendedName>
        <fullName evidence="1">RES domain-containing protein</fullName>
    </recommendedName>
</protein>
<dbReference type="InterPro" id="IPR014914">
    <property type="entry name" value="RES_dom"/>
</dbReference>
<organism evidence="2 3">
    <name type="scientific">Pseudomonas putida</name>
    <name type="common">Arthrobacter siderocapsulatus</name>
    <dbReference type="NCBI Taxonomy" id="303"/>
    <lineage>
        <taxon>Bacteria</taxon>
        <taxon>Pseudomonadati</taxon>
        <taxon>Pseudomonadota</taxon>
        <taxon>Gammaproteobacteria</taxon>
        <taxon>Pseudomonadales</taxon>
        <taxon>Pseudomonadaceae</taxon>
        <taxon>Pseudomonas</taxon>
    </lineage>
</organism>
<proteinExistence type="predicted"/>
<evidence type="ECO:0000313" key="2">
    <source>
        <dbReference type="EMBL" id="ORL68261.1"/>
    </source>
</evidence>
<accession>A0A1X1A8K6</accession>
<evidence type="ECO:0000259" key="1">
    <source>
        <dbReference type="SMART" id="SM00953"/>
    </source>
</evidence>
<dbReference type="AlphaFoldDB" id="A0A1X1A8K6"/>
<gene>
    <name evidence="2" type="ORF">B7H17_00105</name>
</gene>
<sequence>MLAWRVAKASRADDLSGRGAAIVGGRWNQIDVPALYMGLSPAICTLETFVHAAGRPQFPLKITCFELPDDPALYLEPAAGELPAGWDALPADSPSMLFGTRWLEARSHLGLIVPSVVLQLERNLVVNPLHPAVREVRVREVFDFAYDERMFKVRTG</sequence>
<evidence type="ECO:0000313" key="3">
    <source>
        <dbReference type="Proteomes" id="UP000193675"/>
    </source>
</evidence>
<name>A0A1X1A8K6_PSEPU</name>
<reference evidence="2 3" key="1">
    <citation type="submission" date="2017-04" db="EMBL/GenBank/DDBJ databases">
        <title>Presence of VIM-2 positive Pseudomonas species in chickens and their surrounding environment.</title>
        <authorList>
            <person name="Zhang R."/>
        </authorList>
    </citation>
    <scope>NUCLEOTIDE SEQUENCE [LARGE SCALE GENOMIC DNA]</scope>
    <source>
        <strain evidence="2 3">DZ-C18</strain>
    </source>
</reference>
<feature type="domain" description="RES" evidence="1">
    <location>
        <begin position="14"/>
        <end position="140"/>
    </location>
</feature>
<dbReference type="OrthoDB" id="9789501at2"/>
<dbReference type="Proteomes" id="UP000193675">
    <property type="component" value="Unassembled WGS sequence"/>
</dbReference>
<dbReference type="EMBL" id="NBWC01000001">
    <property type="protein sequence ID" value="ORL68261.1"/>
    <property type="molecule type" value="Genomic_DNA"/>
</dbReference>
<dbReference type="SMART" id="SM00953">
    <property type="entry name" value="RES"/>
    <property type="match status" value="1"/>
</dbReference>
<dbReference type="Pfam" id="PF08808">
    <property type="entry name" value="RES"/>
    <property type="match status" value="1"/>
</dbReference>
<comment type="caution">
    <text evidence="2">The sequence shown here is derived from an EMBL/GenBank/DDBJ whole genome shotgun (WGS) entry which is preliminary data.</text>
</comment>